<feature type="region of interest" description="Disordered" evidence="1">
    <location>
        <begin position="377"/>
        <end position="402"/>
    </location>
</feature>
<dbReference type="EMBL" id="JBIAZU010000001">
    <property type="protein sequence ID" value="MFF5288745.1"/>
    <property type="molecule type" value="Genomic_DNA"/>
</dbReference>
<keyword evidence="2" id="KW-0472">Membrane</keyword>
<evidence type="ECO:0000313" key="4">
    <source>
        <dbReference type="EMBL" id="MFF5288745.1"/>
    </source>
</evidence>
<feature type="transmembrane region" description="Helical" evidence="2">
    <location>
        <begin position="257"/>
        <end position="276"/>
    </location>
</feature>
<keyword evidence="5" id="KW-1185">Reference proteome</keyword>
<evidence type="ECO:0000313" key="5">
    <source>
        <dbReference type="Proteomes" id="UP001602245"/>
    </source>
</evidence>
<proteinExistence type="predicted"/>
<feature type="transmembrane region" description="Helical" evidence="2">
    <location>
        <begin position="297"/>
        <end position="316"/>
    </location>
</feature>
<keyword evidence="4" id="KW-0012">Acyltransferase</keyword>
<dbReference type="InterPro" id="IPR050879">
    <property type="entry name" value="Acyltransferase_3"/>
</dbReference>
<protein>
    <submittedName>
        <fullName evidence="4">Acyltransferase family protein</fullName>
        <ecNumber evidence="4">2.3.-.-</ecNumber>
    </submittedName>
</protein>
<sequence length="402" mass="43701">MSVESTAQRRVTGLDGIRGLAALFVVVHHTYLESFPGYPVNTGPSWLAWLLYGHLAVVVFIALSGFSLAVAPARRNWQLGGKARFAHRRAWRILPPYWAALVFSCIIAWTIVPQPGSPAPDGKAVVVYGLLVQDIFGSSVPNGAFWSIAVEAQLYLVFPLMLLLVRRISGAFMVAAVTAVVVGVGLLAPHLHPVDMLMRLNPQMAVLFALGLATAGVLRASDRVHRLPWQWFTVAATVPVVILCIAEGTGWWEREHFWADLAWAPAIGLLLAAVATGRARSLKWVLDTAPVRKLGSFSYSLYLIHAPIVVAISEKVVGPRMDPGLPRFLVTLVIAVPLSVFTARWFAALFEIPFQRYRSWSALRAAARARFRPADAVAPTSPAPSPAPVINAPTAAPVLPRE</sequence>
<gene>
    <name evidence="4" type="ORF">ACFY35_04865</name>
</gene>
<feature type="transmembrane region" description="Helical" evidence="2">
    <location>
        <begin position="172"/>
        <end position="191"/>
    </location>
</feature>
<feature type="transmembrane region" description="Helical" evidence="2">
    <location>
        <begin position="203"/>
        <end position="220"/>
    </location>
</feature>
<evidence type="ECO:0000256" key="1">
    <source>
        <dbReference type="SAM" id="MobiDB-lite"/>
    </source>
</evidence>
<evidence type="ECO:0000259" key="3">
    <source>
        <dbReference type="Pfam" id="PF01757"/>
    </source>
</evidence>
<dbReference type="GO" id="GO:0016746">
    <property type="term" value="F:acyltransferase activity"/>
    <property type="evidence" value="ECO:0007669"/>
    <property type="project" value="UniProtKB-KW"/>
</dbReference>
<keyword evidence="4" id="KW-0808">Transferase</keyword>
<keyword evidence="2" id="KW-0812">Transmembrane</keyword>
<evidence type="ECO:0000256" key="2">
    <source>
        <dbReference type="SAM" id="Phobius"/>
    </source>
</evidence>
<reference evidence="4 5" key="1">
    <citation type="submission" date="2024-10" db="EMBL/GenBank/DDBJ databases">
        <title>The Natural Products Discovery Center: Release of the First 8490 Sequenced Strains for Exploring Actinobacteria Biosynthetic Diversity.</title>
        <authorList>
            <person name="Kalkreuter E."/>
            <person name="Kautsar S.A."/>
            <person name="Yang D."/>
            <person name="Bader C.D."/>
            <person name="Teijaro C.N."/>
            <person name="Fluegel L."/>
            <person name="Davis C.M."/>
            <person name="Simpson J.R."/>
            <person name="Lauterbach L."/>
            <person name="Steele A.D."/>
            <person name="Gui C."/>
            <person name="Meng S."/>
            <person name="Li G."/>
            <person name="Viehrig K."/>
            <person name="Ye F."/>
            <person name="Su P."/>
            <person name="Kiefer A.F."/>
            <person name="Nichols A."/>
            <person name="Cepeda A.J."/>
            <person name="Yan W."/>
            <person name="Fan B."/>
            <person name="Jiang Y."/>
            <person name="Adhikari A."/>
            <person name="Zheng C.-J."/>
            <person name="Schuster L."/>
            <person name="Cowan T.M."/>
            <person name="Smanski M.J."/>
            <person name="Chevrette M.G."/>
            <person name="De Carvalho L.P.S."/>
            <person name="Shen B."/>
        </authorList>
    </citation>
    <scope>NUCLEOTIDE SEQUENCE [LARGE SCALE GENOMIC DNA]</scope>
    <source>
        <strain evidence="4 5">NPDC000087</strain>
    </source>
</reference>
<dbReference type="PANTHER" id="PTHR23028">
    <property type="entry name" value="ACETYLTRANSFERASE"/>
    <property type="match status" value="1"/>
</dbReference>
<dbReference type="Pfam" id="PF01757">
    <property type="entry name" value="Acyl_transf_3"/>
    <property type="match status" value="1"/>
</dbReference>
<keyword evidence="2" id="KW-1133">Transmembrane helix</keyword>
<organism evidence="4 5">
    <name type="scientific">Paractinoplanes globisporus</name>
    <dbReference type="NCBI Taxonomy" id="113565"/>
    <lineage>
        <taxon>Bacteria</taxon>
        <taxon>Bacillati</taxon>
        <taxon>Actinomycetota</taxon>
        <taxon>Actinomycetes</taxon>
        <taxon>Micromonosporales</taxon>
        <taxon>Micromonosporaceae</taxon>
        <taxon>Paractinoplanes</taxon>
    </lineage>
</organism>
<dbReference type="PANTHER" id="PTHR23028:SF53">
    <property type="entry name" value="ACYL_TRANSF_3 DOMAIN-CONTAINING PROTEIN"/>
    <property type="match status" value="1"/>
</dbReference>
<feature type="transmembrane region" description="Helical" evidence="2">
    <location>
        <begin position="232"/>
        <end position="251"/>
    </location>
</feature>
<feature type="transmembrane region" description="Helical" evidence="2">
    <location>
        <begin position="328"/>
        <end position="350"/>
    </location>
</feature>
<feature type="transmembrane region" description="Helical" evidence="2">
    <location>
        <begin position="51"/>
        <end position="73"/>
    </location>
</feature>
<dbReference type="EC" id="2.3.-.-" evidence="4"/>
<accession>A0ABW6W892</accession>
<feature type="transmembrane region" description="Helical" evidence="2">
    <location>
        <begin position="12"/>
        <end position="31"/>
    </location>
</feature>
<comment type="caution">
    <text evidence="4">The sequence shown here is derived from an EMBL/GenBank/DDBJ whole genome shotgun (WGS) entry which is preliminary data.</text>
</comment>
<dbReference type="RefSeq" id="WP_020509094.1">
    <property type="nucleotide sequence ID" value="NZ_JBIAZU010000001.1"/>
</dbReference>
<name>A0ABW6W892_9ACTN</name>
<feature type="transmembrane region" description="Helical" evidence="2">
    <location>
        <begin position="144"/>
        <end position="165"/>
    </location>
</feature>
<dbReference type="InterPro" id="IPR002656">
    <property type="entry name" value="Acyl_transf_3_dom"/>
</dbReference>
<dbReference type="Proteomes" id="UP001602245">
    <property type="component" value="Unassembled WGS sequence"/>
</dbReference>
<feature type="transmembrane region" description="Helical" evidence="2">
    <location>
        <begin position="94"/>
        <end position="112"/>
    </location>
</feature>
<feature type="domain" description="Acyltransferase 3" evidence="3">
    <location>
        <begin position="12"/>
        <end position="343"/>
    </location>
</feature>